<sequence length="272" mass="30312">MNVALPALIVFLLLLPGFIARSRFKRAERASLDFSPFGQIVTEAVLWSCVFHLLWLTASGMLFGRALQPAVLLKILSADPTSQSRAVDAIATQFSWICAYFLSLYAGALIVPTGFRMLITRFRLDRFNAGWFAPLFRFHQAPWYYLLTGADFDEDNQPDFISVSAIVNVAGQAVLFIGILDDFFVDADGGLDRLILQQVMRRPLLADKPYDPADDDPTRFYGVEGDYFVLRYSEAITLNIEYIKLAKVETDETIDESDDGAQAIDAAAEIAG</sequence>
<gene>
    <name evidence="2" type="ORF">CAter282_2867</name>
</gene>
<dbReference type="Proteomes" id="UP000071778">
    <property type="component" value="Chromosome"/>
</dbReference>
<accession>A0A127QKK7</accession>
<evidence type="ECO:0000313" key="2">
    <source>
        <dbReference type="EMBL" id="AMP10591.1"/>
    </source>
</evidence>
<feature type="transmembrane region" description="Helical" evidence="1">
    <location>
        <begin position="44"/>
        <end position="64"/>
    </location>
</feature>
<proteinExistence type="predicted"/>
<keyword evidence="1" id="KW-1133">Transmembrane helix</keyword>
<name>A0A127QKK7_9BURK</name>
<dbReference type="OrthoDB" id="9149244at2"/>
<protein>
    <recommendedName>
        <fullName evidence="4">Transmembrane protein</fullName>
    </recommendedName>
</protein>
<keyword evidence="1" id="KW-0812">Transmembrane</keyword>
<evidence type="ECO:0008006" key="4">
    <source>
        <dbReference type="Google" id="ProtNLM"/>
    </source>
</evidence>
<evidence type="ECO:0000256" key="1">
    <source>
        <dbReference type="SAM" id="Phobius"/>
    </source>
</evidence>
<keyword evidence="1" id="KW-0472">Membrane</keyword>
<organism evidence="2 3">
    <name type="scientific">Collimonas arenae</name>
    <dbReference type="NCBI Taxonomy" id="279058"/>
    <lineage>
        <taxon>Bacteria</taxon>
        <taxon>Pseudomonadati</taxon>
        <taxon>Pseudomonadota</taxon>
        <taxon>Betaproteobacteria</taxon>
        <taxon>Burkholderiales</taxon>
        <taxon>Oxalobacteraceae</taxon>
        <taxon>Collimonas</taxon>
    </lineage>
</organism>
<dbReference type="PATRIC" id="fig|279058.17.peg.3123"/>
<reference evidence="2 3" key="1">
    <citation type="submission" date="2015-11" db="EMBL/GenBank/DDBJ databases">
        <title>Exploring the genomic traits of fungus-feeding bacterial genus Collimonas.</title>
        <authorList>
            <person name="Song C."/>
            <person name="Schmidt R."/>
            <person name="de Jager V."/>
            <person name="Krzyzanowska D."/>
            <person name="Jongedijk E."/>
            <person name="Cankar K."/>
            <person name="Beekwilder J."/>
            <person name="van Veen A."/>
            <person name="de Boer W."/>
            <person name="van Veen J.A."/>
            <person name="Garbeva P."/>
        </authorList>
    </citation>
    <scope>NUCLEOTIDE SEQUENCE [LARGE SCALE GENOMIC DNA]</scope>
    <source>
        <strain evidence="2 3">Ter282</strain>
    </source>
</reference>
<dbReference type="EMBL" id="CP013235">
    <property type="protein sequence ID" value="AMP10591.1"/>
    <property type="molecule type" value="Genomic_DNA"/>
</dbReference>
<feature type="transmembrane region" description="Helical" evidence="1">
    <location>
        <begin position="94"/>
        <end position="115"/>
    </location>
</feature>
<keyword evidence="3" id="KW-1185">Reference proteome</keyword>
<evidence type="ECO:0000313" key="3">
    <source>
        <dbReference type="Proteomes" id="UP000071778"/>
    </source>
</evidence>
<dbReference type="RefSeq" id="WP_061533806.1">
    <property type="nucleotide sequence ID" value="NZ_CP013233.1"/>
</dbReference>
<dbReference type="AlphaFoldDB" id="A0A127QKK7"/>